<reference evidence="2" key="1">
    <citation type="submission" date="2014-04" db="EMBL/GenBank/DDBJ databases">
        <authorList>
            <person name="Croucher N."/>
        </authorList>
    </citation>
    <scope>NUCLEOTIDE SEQUENCE</scope>
    <source>
        <strain evidence="2">446376</strain>
    </source>
</reference>
<protein>
    <submittedName>
        <fullName evidence="2">Putative phage-related chromosomal island protein</fullName>
    </submittedName>
</protein>
<dbReference type="EMBL" id="LK020682">
    <property type="protein sequence ID" value="CDQ29899.1"/>
    <property type="molecule type" value="Genomic_DNA"/>
</dbReference>
<evidence type="ECO:0000259" key="1">
    <source>
        <dbReference type="SMART" id="SM00942"/>
    </source>
</evidence>
<dbReference type="Pfam" id="PF08708">
    <property type="entry name" value="PriCT_1"/>
    <property type="match status" value="1"/>
</dbReference>
<reference evidence="2" key="2">
    <citation type="submission" date="2014-10" db="EMBL/GenBank/DDBJ databases">
        <title>Contrasting mechanisms driving short-term and long-term diversification of pneumococci.</title>
        <authorList>
            <person name="Croucher N.J."/>
            <person name="Coupland P.C."/>
            <person name="Stevenson A.E."/>
            <person name="Callendrello A."/>
            <person name="Bentley S.D."/>
            <person name="Hanage W.P."/>
        </authorList>
    </citation>
    <scope>NUCLEOTIDE SEQUENCE</scope>
    <source>
        <strain evidence="2">446376</strain>
    </source>
</reference>
<sequence length="345" mass="39666">MTFVGLWGWRMGRYNTHPAQGGGHYHDIKLYKHRGRSLEQFQEQKLLKKLKKNAKRGDSMTIYEARGFQSNLVYPFDKMEPFQYIERFKPLVVPESADPEEYKRTQAPYCLSGKVMPEKNGSYKRNNTSLIYRDLIFLDYDDIQGTTEDFIEAVSSALFGYSYILYPTIKHSIEKPRFRLVVKSNNVMNEATYKQVVKEIADKIGLPFDMASLTWSQLQGLPVTTGDPATYQKIVEHGLDYPVPKVEPRAKQGTTELYKPRASGQRSMTMRIIDTLFNGFGDEGGRNVALTRFVGLLFNKWVDCDLETAYELTKIANSVTVEPLPIEELDRTFSSIARAEYRKRG</sequence>
<dbReference type="AlphaFoldDB" id="A0A098AN38"/>
<evidence type="ECO:0000313" key="2">
    <source>
        <dbReference type="EMBL" id="CDQ29899.1"/>
    </source>
</evidence>
<feature type="domain" description="Primase C-terminal 1" evidence="1">
    <location>
        <begin position="275"/>
        <end position="342"/>
    </location>
</feature>
<dbReference type="SMART" id="SM00942">
    <property type="entry name" value="PriCT_1"/>
    <property type="match status" value="1"/>
</dbReference>
<accession>A0A098AN38</accession>
<organism evidence="2">
    <name type="scientific">Streptococcus pneumoniae</name>
    <dbReference type="NCBI Taxonomy" id="1313"/>
    <lineage>
        <taxon>Bacteria</taxon>
        <taxon>Bacillati</taxon>
        <taxon>Bacillota</taxon>
        <taxon>Bacilli</taxon>
        <taxon>Lactobacillales</taxon>
        <taxon>Streptococcaceae</taxon>
        <taxon>Streptococcus</taxon>
    </lineage>
</organism>
<name>A0A098AN38_STREE</name>
<proteinExistence type="predicted"/>
<dbReference type="InterPro" id="IPR014820">
    <property type="entry name" value="PriCT_1"/>
</dbReference>